<dbReference type="AlphaFoldDB" id="A0ABD0MF87"/>
<organism evidence="1 2">
    <name type="scientific">Cirrhinus mrigala</name>
    <name type="common">Mrigala</name>
    <dbReference type="NCBI Taxonomy" id="683832"/>
    <lineage>
        <taxon>Eukaryota</taxon>
        <taxon>Metazoa</taxon>
        <taxon>Chordata</taxon>
        <taxon>Craniata</taxon>
        <taxon>Vertebrata</taxon>
        <taxon>Euteleostomi</taxon>
        <taxon>Actinopterygii</taxon>
        <taxon>Neopterygii</taxon>
        <taxon>Teleostei</taxon>
        <taxon>Ostariophysi</taxon>
        <taxon>Cypriniformes</taxon>
        <taxon>Cyprinidae</taxon>
        <taxon>Labeoninae</taxon>
        <taxon>Labeonini</taxon>
        <taxon>Cirrhinus</taxon>
    </lineage>
</organism>
<comment type="caution">
    <text evidence="1">The sequence shown here is derived from an EMBL/GenBank/DDBJ whole genome shotgun (WGS) entry which is preliminary data.</text>
</comment>
<evidence type="ECO:0000313" key="2">
    <source>
        <dbReference type="Proteomes" id="UP001529510"/>
    </source>
</evidence>
<evidence type="ECO:0000313" key="1">
    <source>
        <dbReference type="EMBL" id="KAL0147718.1"/>
    </source>
</evidence>
<protein>
    <submittedName>
        <fullName evidence="1">Uncharacterized protein</fullName>
    </submittedName>
</protein>
<reference evidence="1 2" key="1">
    <citation type="submission" date="2024-05" db="EMBL/GenBank/DDBJ databases">
        <title>Genome sequencing and assembly of Indian major carp, Cirrhinus mrigala (Hamilton, 1822).</title>
        <authorList>
            <person name="Mohindra V."/>
            <person name="Chowdhury L.M."/>
            <person name="Lal K."/>
            <person name="Jena J.K."/>
        </authorList>
    </citation>
    <scope>NUCLEOTIDE SEQUENCE [LARGE SCALE GENOMIC DNA]</scope>
    <source>
        <strain evidence="1">CM1030</strain>
        <tissue evidence="1">Blood</tissue>
    </source>
</reference>
<gene>
    <name evidence="1" type="ORF">M9458_056957</name>
</gene>
<name>A0ABD0MF87_CIRMR</name>
<proteinExistence type="predicted"/>
<dbReference type="EMBL" id="JAMKFB020000727">
    <property type="protein sequence ID" value="KAL0147718.1"/>
    <property type="molecule type" value="Genomic_DNA"/>
</dbReference>
<keyword evidence="2" id="KW-1185">Reference proteome</keyword>
<accession>A0ABD0MF87</accession>
<dbReference type="Proteomes" id="UP001529510">
    <property type="component" value="Unassembled WGS sequence"/>
</dbReference>
<sequence>MPSEFRSDRPPLTLSNGCSNFIGRWRPCFLRYANVLIDPYGTLDRDTAYQFSGRSDQRLHSYSHFYVFSTL</sequence>